<dbReference type="Pfam" id="PF13181">
    <property type="entry name" value="TPR_8"/>
    <property type="match status" value="2"/>
</dbReference>
<dbReference type="PANTHER" id="PTHR45586:SF1">
    <property type="entry name" value="LIPOPOLYSACCHARIDE ASSEMBLY PROTEIN B"/>
    <property type="match status" value="1"/>
</dbReference>
<sequence>MKNLHILLFILIFIFSCGNDDDHTAKFKEANTLLNKGEYESSIKLYKSLLADSITDKRIYNNLGAAFLRSEQPDSAILYLGTAIQLDENYYDAKLNKVQALLAKGDFKKVVNETAQMEINYPDSTILKLITGMGSMQIGDFNIAEEKFLYVLERQPDNIDAKINLGTIYLFRDESDKARDLTLSVISQDAERHEAFNLFGMILLANEDYKASIDAFDRAIKLGKSANYYNNKAQAYLAMGKVKQAKKMLDKSENINSDNFYLWRNFAWYHSLNKSDSVNYFLDKARNVKNSKYLRIEQDSIFERLSSTY</sequence>
<dbReference type="PROSITE" id="PS50005">
    <property type="entry name" value="TPR"/>
    <property type="match status" value="2"/>
</dbReference>
<accession>A0A4D7K5Y4</accession>
<reference evidence="4 5" key="1">
    <citation type="submission" date="2018-04" db="EMBL/GenBank/DDBJ databases">
        <title>Complete genome uncultured novel isolate.</title>
        <authorList>
            <person name="Merlino G."/>
        </authorList>
    </citation>
    <scope>NUCLEOTIDE SEQUENCE [LARGE SCALE GENOMIC DNA]</scope>
    <source>
        <strain evidence="5">R1DC9</strain>
    </source>
</reference>
<dbReference type="PANTHER" id="PTHR45586">
    <property type="entry name" value="TPR REPEAT-CONTAINING PROTEIN PA4667"/>
    <property type="match status" value="1"/>
</dbReference>
<evidence type="ECO:0000256" key="3">
    <source>
        <dbReference type="PROSITE-ProRule" id="PRU00339"/>
    </source>
</evidence>
<dbReference type="PROSITE" id="PS51257">
    <property type="entry name" value="PROKAR_LIPOPROTEIN"/>
    <property type="match status" value="1"/>
</dbReference>
<dbReference type="InterPro" id="IPR011990">
    <property type="entry name" value="TPR-like_helical_dom_sf"/>
</dbReference>
<dbReference type="AlphaFoldDB" id="A0A4D7K5Y4"/>
<evidence type="ECO:0008006" key="6">
    <source>
        <dbReference type="Google" id="ProtNLM"/>
    </source>
</evidence>
<proteinExistence type="predicted"/>
<dbReference type="SMART" id="SM00028">
    <property type="entry name" value="TPR"/>
    <property type="match status" value="5"/>
</dbReference>
<dbReference type="EMBL" id="CP028923">
    <property type="protein sequence ID" value="QCK14808.1"/>
    <property type="molecule type" value="Genomic_DNA"/>
</dbReference>
<evidence type="ECO:0000256" key="2">
    <source>
        <dbReference type="ARBA" id="ARBA00022803"/>
    </source>
</evidence>
<protein>
    <recommendedName>
        <fullName evidence="6">Tetratricopeptide repeat protein</fullName>
    </recommendedName>
</protein>
<dbReference type="Gene3D" id="1.25.40.10">
    <property type="entry name" value="Tetratricopeptide repeat domain"/>
    <property type="match status" value="2"/>
</dbReference>
<keyword evidence="5" id="KW-1185">Reference proteome</keyword>
<keyword evidence="2 3" id="KW-0802">TPR repeat</keyword>
<dbReference type="RefSeq" id="WP_137090395.1">
    <property type="nucleotide sequence ID" value="NZ_CP028923.1"/>
</dbReference>
<feature type="repeat" description="TPR" evidence="3">
    <location>
        <begin position="193"/>
        <end position="226"/>
    </location>
</feature>
<dbReference type="OrthoDB" id="9803982at2"/>
<name>A0A4D7K5Y4_9BACT</name>
<dbReference type="Pfam" id="PF13432">
    <property type="entry name" value="TPR_16"/>
    <property type="match status" value="1"/>
</dbReference>
<evidence type="ECO:0000313" key="4">
    <source>
        <dbReference type="EMBL" id="QCK14808.1"/>
    </source>
</evidence>
<evidence type="ECO:0000256" key="1">
    <source>
        <dbReference type="ARBA" id="ARBA00022737"/>
    </source>
</evidence>
<organism evidence="4 5">
    <name type="scientific">Mangrovivirga cuniculi</name>
    <dbReference type="NCBI Taxonomy" id="2715131"/>
    <lineage>
        <taxon>Bacteria</taxon>
        <taxon>Pseudomonadati</taxon>
        <taxon>Bacteroidota</taxon>
        <taxon>Cytophagia</taxon>
        <taxon>Cytophagales</taxon>
        <taxon>Mangrovivirgaceae</taxon>
        <taxon>Mangrovivirga</taxon>
    </lineage>
</organism>
<keyword evidence="1" id="KW-0677">Repeat</keyword>
<dbReference type="Proteomes" id="UP000298616">
    <property type="component" value="Chromosome"/>
</dbReference>
<dbReference type="KEGG" id="fpf:DCC35_08665"/>
<dbReference type="InterPro" id="IPR051012">
    <property type="entry name" value="CellSynth/LPSAsmb/PSIAsmb"/>
</dbReference>
<dbReference type="SUPFAM" id="SSF48452">
    <property type="entry name" value="TPR-like"/>
    <property type="match status" value="1"/>
</dbReference>
<evidence type="ECO:0000313" key="5">
    <source>
        <dbReference type="Proteomes" id="UP000298616"/>
    </source>
</evidence>
<feature type="repeat" description="TPR" evidence="3">
    <location>
        <begin position="57"/>
        <end position="90"/>
    </location>
</feature>
<gene>
    <name evidence="4" type="ORF">DCC35_08665</name>
</gene>
<dbReference type="InterPro" id="IPR019734">
    <property type="entry name" value="TPR_rpt"/>
</dbReference>